<dbReference type="PROSITE" id="PS00398">
    <property type="entry name" value="RECOMBINASES_2"/>
    <property type="match status" value="1"/>
</dbReference>
<dbReference type="PROSITE" id="PS51736">
    <property type="entry name" value="RECOMBINASES_3"/>
    <property type="match status" value="1"/>
</dbReference>
<comment type="similarity">
    <text evidence="1">Belongs to the site-specific recombinase resolvase family.</text>
</comment>
<name>X1LI21_9ZZZZ</name>
<keyword evidence="2" id="KW-0229">DNA integration</keyword>
<evidence type="ECO:0000256" key="1">
    <source>
        <dbReference type="ARBA" id="ARBA00009913"/>
    </source>
</evidence>
<dbReference type="InterPro" id="IPR006120">
    <property type="entry name" value="Resolvase_HTH_dom"/>
</dbReference>
<evidence type="ECO:0000256" key="2">
    <source>
        <dbReference type="ARBA" id="ARBA00022908"/>
    </source>
</evidence>
<dbReference type="GO" id="GO:0015074">
    <property type="term" value="P:DNA integration"/>
    <property type="evidence" value="ECO:0007669"/>
    <property type="project" value="UniProtKB-KW"/>
</dbReference>
<feature type="domain" description="Resolvase/invertase-type recombinase catalytic" evidence="5">
    <location>
        <begin position="3"/>
        <end position="158"/>
    </location>
</feature>
<reference evidence="6" key="1">
    <citation type="journal article" date="2014" name="Front. Microbiol.">
        <title>High frequency of phylogenetically diverse reductive dehalogenase-homologous genes in deep subseafloor sedimentary metagenomes.</title>
        <authorList>
            <person name="Kawai M."/>
            <person name="Futagami T."/>
            <person name="Toyoda A."/>
            <person name="Takaki Y."/>
            <person name="Nishi S."/>
            <person name="Hori S."/>
            <person name="Arai W."/>
            <person name="Tsubouchi T."/>
            <person name="Morono Y."/>
            <person name="Uchiyama I."/>
            <person name="Ito T."/>
            <person name="Fujiyama A."/>
            <person name="Inagaki F."/>
            <person name="Takami H."/>
        </authorList>
    </citation>
    <scope>NUCLEOTIDE SEQUENCE</scope>
    <source>
        <strain evidence="6">Expedition CK06-06</strain>
    </source>
</reference>
<dbReference type="GO" id="GO:0000150">
    <property type="term" value="F:DNA strand exchange activity"/>
    <property type="evidence" value="ECO:0007669"/>
    <property type="project" value="InterPro"/>
</dbReference>
<dbReference type="PROSITE" id="PS00397">
    <property type="entry name" value="RECOMBINASES_1"/>
    <property type="match status" value="1"/>
</dbReference>
<evidence type="ECO:0000256" key="3">
    <source>
        <dbReference type="ARBA" id="ARBA00023125"/>
    </source>
</evidence>
<dbReference type="GO" id="GO:0003677">
    <property type="term" value="F:DNA binding"/>
    <property type="evidence" value="ECO:0007669"/>
    <property type="project" value="UniProtKB-KW"/>
</dbReference>
<dbReference type="InterPro" id="IPR006118">
    <property type="entry name" value="Recombinase_CS"/>
</dbReference>
<protein>
    <recommendedName>
        <fullName evidence="5">Resolvase/invertase-type recombinase catalytic domain-containing protein</fullName>
    </recommendedName>
</protein>
<dbReference type="Gene3D" id="3.40.50.1390">
    <property type="entry name" value="Resolvase, N-terminal catalytic domain"/>
    <property type="match status" value="1"/>
</dbReference>
<accession>X1LI21</accession>
<organism evidence="6">
    <name type="scientific">marine sediment metagenome</name>
    <dbReference type="NCBI Taxonomy" id="412755"/>
    <lineage>
        <taxon>unclassified sequences</taxon>
        <taxon>metagenomes</taxon>
        <taxon>ecological metagenomes</taxon>
    </lineage>
</organism>
<dbReference type="SUPFAM" id="SSF53041">
    <property type="entry name" value="Resolvase-like"/>
    <property type="match status" value="1"/>
</dbReference>
<dbReference type="InterPro" id="IPR036162">
    <property type="entry name" value="Resolvase-like_N_sf"/>
</dbReference>
<dbReference type="SMART" id="SM00857">
    <property type="entry name" value="Resolvase"/>
    <property type="match status" value="1"/>
</dbReference>
<dbReference type="PANTHER" id="PTHR30461:SF25">
    <property type="entry name" value="RESOLVASE-RELATED"/>
    <property type="match status" value="1"/>
</dbReference>
<proteinExistence type="inferred from homology"/>
<dbReference type="Pfam" id="PF02796">
    <property type="entry name" value="HTH_7"/>
    <property type="match status" value="1"/>
</dbReference>
<dbReference type="InterPro" id="IPR006119">
    <property type="entry name" value="Resolv_N"/>
</dbReference>
<sequence length="211" mass="23480">MIKAHLYLRASTNDQDAERAKESLLDFALGKGLEVAGVYAENISGTKLERPELSRLLATASAGDVLLVESVDRLSRLTMAEWDSLKTTIKSKGLRLVVADMPTTHEMLTLKDDGDIGTRIMRVINEMLVDLMATMARLDQEKRVERIKQGLDNKRARGEKVGGKGRNQKKWEQVAALLKRDGIKIEEIAKLAEVGVATVYRIKKEIALQVP</sequence>
<keyword evidence="4" id="KW-0233">DNA recombination</keyword>
<gene>
    <name evidence="6" type="ORF">S06H3_05423</name>
</gene>
<evidence type="ECO:0000259" key="5">
    <source>
        <dbReference type="PROSITE" id="PS51736"/>
    </source>
</evidence>
<dbReference type="Pfam" id="PF00239">
    <property type="entry name" value="Resolvase"/>
    <property type="match status" value="1"/>
</dbReference>
<evidence type="ECO:0000313" key="6">
    <source>
        <dbReference type="EMBL" id="GAI02005.1"/>
    </source>
</evidence>
<keyword evidence="3" id="KW-0238">DNA-binding</keyword>
<dbReference type="EMBL" id="BARV01002010">
    <property type="protein sequence ID" value="GAI02005.1"/>
    <property type="molecule type" value="Genomic_DNA"/>
</dbReference>
<evidence type="ECO:0000256" key="4">
    <source>
        <dbReference type="ARBA" id="ARBA00023172"/>
    </source>
</evidence>
<dbReference type="PANTHER" id="PTHR30461">
    <property type="entry name" value="DNA-INVERTASE FROM LAMBDOID PROPHAGE"/>
    <property type="match status" value="1"/>
</dbReference>
<comment type="caution">
    <text evidence="6">The sequence shown here is derived from an EMBL/GenBank/DDBJ whole genome shotgun (WGS) entry which is preliminary data.</text>
</comment>
<dbReference type="AlphaFoldDB" id="X1LI21"/>
<dbReference type="InterPro" id="IPR050639">
    <property type="entry name" value="SSR_resolvase"/>
</dbReference>